<gene>
    <name evidence="6" type="ORF">CFBP5473_03115</name>
    <name evidence="7" type="ORF">J5285_02280</name>
</gene>
<dbReference type="InterPro" id="IPR001972">
    <property type="entry name" value="Stomatin_HflK_fam"/>
</dbReference>
<evidence type="ECO:0000256" key="4">
    <source>
        <dbReference type="SAM" id="Phobius"/>
    </source>
</evidence>
<dbReference type="SMART" id="SM00244">
    <property type="entry name" value="PHB"/>
    <property type="match status" value="1"/>
</dbReference>
<feature type="domain" description="Band 7" evidence="5">
    <location>
        <begin position="24"/>
        <end position="182"/>
    </location>
</feature>
<dbReference type="PANTHER" id="PTHR43327:SF10">
    <property type="entry name" value="STOMATIN-LIKE PROTEIN 2, MITOCHONDRIAL"/>
    <property type="match status" value="1"/>
</dbReference>
<evidence type="ECO:0000313" key="6">
    <source>
        <dbReference type="EMBL" id="QCI96991.1"/>
    </source>
</evidence>
<sequence>MPDLSGFDIVVIVAVVLVILTLFAGIKTVPQGYRYTVERFGRYTRTMEPGLNIITPYIERIGARMNVMEQVLDIPTQEVITKDNASVSADAVAFFQVLNAAQAAYQIANLEFAIQNLTMTNIRSVMGSMDLDELLSNRDAINDRLLRVVDEAVGPWGIKVTRIEIKDIAPPKDLVDSMARQMKAEREKRAQVLEAEGSRNAQILRAEGAKQSAILQAEGQREAAFRDAEARERLAEAEANATRVVSEAIAAGDIHAINYFIAQKYTEALADIGTAKNSKIVLMPIEASSLIGSLGGIGAIAKEVFGKDSDGPVPDEQPHNRTGRSSVPTSSRTGSTPSGQTINVSIPGNPFGTSRDS</sequence>
<evidence type="ECO:0000259" key="5">
    <source>
        <dbReference type="SMART" id="SM00244"/>
    </source>
</evidence>
<dbReference type="Proteomes" id="UP000298545">
    <property type="component" value="Chromosome circular"/>
</dbReference>
<feature type="compositionally biased region" description="Polar residues" evidence="3">
    <location>
        <begin position="340"/>
        <end position="357"/>
    </location>
</feature>
<accession>A0A4D7DLH6</accession>
<dbReference type="KEGG" id="alf:CFBP5473_03115"/>
<evidence type="ECO:0000313" key="8">
    <source>
        <dbReference type="Proteomes" id="UP000298545"/>
    </source>
</evidence>
<evidence type="ECO:0000256" key="2">
    <source>
        <dbReference type="ARBA" id="ARBA00008164"/>
    </source>
</evidence>
<comment type="similarity">
    <text evidence="2">Belongs to the band 7/mec-2 family.</text>
</comment>
<evidence type="ECO:0000256" key="1">
    <source>
        <dbReference type="ARBA" id="ARBA00004167"/>
    </source>
</evidence>
<dbReference type="SUPFAM" id="SSF117892">
    <property type="entry name" value="Band 7/SPFH domain"/>
    <property type="match status" value="1"/>
</dbReference>
<dbReference type="InterPro" id="IPR036013">
    <property type="entry name" value="Band_7/SPFH_dom_sf"/>
</dbReference>
<dbReference type="EMBL" id="CP039691">
    <property type="protein sequence ID" value="QCI96991.1"/>
    <property type="molecule type" value="Genomic_DNA"/>
</dbReference>
<dbReference type="AlphaFoldDB" id="A0A4D7DLH6"/>
<evidence type="ECO:0000313" key="9">
    <source>
        <dbReference type="Proteomes" id="UP000826513"/>
    </source>
</evidence>
<evidence type="ECO:0000256" key="3">
    <source>
        <dbReference type="SAM" id="MobiDB-lite"/>
    </source>
</evidence>
<dbReference type="STRING" id="1367849.GCA_000518585_02807"/>
<feature type="compositionally biased region" description="Low complexity" evidence="3">
    <location>
        <begin position="323"/>
        <end position="339"/>
    </location>
</feature>
<feature type="transmembrane region" description="Helical" evidence="4">
    <location>
        <begin position="6"/>
        <end position="26"/>
    </location>
</feature>
<dbReference type="PANTHER" id="PTHR43327">
    <property type="entry name" value="STOMATIN-LIKE PROTEIN 2, MITOCHONDRIAL"/>
    <property type="match status" value="1"/>
</dbReference>
<protein>
    <submittedName>
        <fullName evidence="6">SPFH/Band 7/PHB domain protein</fullName>
    </submittedName>
</protein>
<dbReference type="GO" id="GO:0005886">
    <property type="term" value="C:plasma membrane"/>
    <property type="evidence" value="ECO:0007669"/>
    <property type="project" value="UniProtKB-ARBA"/>
</dbReference>
<dbReference type="PRINTS" id="PR00721">
    <property type="entry name" value="STOMATIN"/>
</dbReference>
<keyword evidence="4" id="KW-1133">Transmembrane helix</keyword>
<dbReference type="CDD" id="cd08829">
    <property type="entry name" value="SPFH_paraslipin"/>
    <property type="match status" value="1"/>
</dbReference>
<dbReference type="RefSeq" id="WP_027675551.1">
    <property type="nucleotide sequence ID" value="NZ_CP039691.1"/>
</dbReference>
<organism evidence="6 8">
    <name type="scientific">Agrobacterium larrymoorei</name>
    <dbReference type="NCBI Taxonomy" id="160699"/>
    <lineage>
        <taxon>Bacteria</taxon>
        <taxon>Pseudomonadati</taxon>
        <taxon>Pseudomonadota</taxon>
        <taxon>Alphaproteobacteria</taxon>
        <taxon>Hyphomicrobiales</taxon>
        <taxon>Rhizobiaceae</taxon>
        <taxon>Rhizobium/Agrobacterium group</taxon>
        <taxon>Agrobacterium</taxon>
    </lineage>
</organism>
<dbReference type="EMBL" id="CP072167">
    <property type="protein sequence ID" value="QYA07582.1"/>
    <property type="molecule type" value="Genomic_DNA"/>
</dbReference>
<dbReference type="Pfam" id="PF01145">
    <property type="entry name" value="Band_7"/>
    <property type="match status" value="1"/>
</dbReference>
<dbReference type="Gene3D" id="3.30.479.30">
    <property type="entry name" value="Band 7 domain"/>
    <property type="match status" value="1"/>
</dbReference>
<reference evidence="7 9" key="2">
    <citation type="submission" date="2021-03" db="EMBL/GenBank/DDBJ databases">
        <title>Rapid diversification of plasmids in a genus of pathogenic and nitrogen fixing bacteria.</title>
        <authorList>
            <person name="Weisberg A.J."/>
            <person name="Miller M."/>
            <person name="Ream W."/>
            <person name="Grunwald N.J."/>
            <person name="Chang J.H."/>
        </authorList>
    </citation>
    <scope>NUCLEOTIDE SEQUENCE [LARGE SCALE GENOMIC DNA]</scope>
    <source>
        <strain evidence="7 9">AF3.44</strain>
    </source>
</reference>
<proteinExistence type="inferred from homology"/>
<dbReference type="OrthoDB" id="9809197at2"/>
<feature type="region of interest" description="Disordered" evidence="3">
    <location>
        <begin position="306"/>
        <end position="357"/>
    </location>
</feature>
<dbReference type="FunFam" id="3.30.479.30:FF:000004">
    <property type="entry name" value="Putative membrane protease family, stomatin"/>
    <property type="match status" value="1"/>
</dbReference>
<name>A0A4D7DLH6_9HYPH</name>
<keyword evidence="4" id="KW-0472">Membrane</keyword>
<reference evidence="6 8" key="1">
    <citation type="submission" date="2019-04" db="EMBL/GenBank/DDBJ databases">
        <title>Complete genome sequence of Agrobacterium larrymoorei CFBP5473.</title>
        <authorList>
            <person name="Haryono M."/>
            <person name="Chou L."/>
            <person name="Lin Y.-C."/>
            <person name="Lai E.-M."/>
            <person name="Kuo C.-H."/>
        </authorList>
    </citation>
    <scope>NUCLEOTIDE SEQUENCE [LARGE SCALE GENOMIC DNA]</scope>
    <source>
        <strain evidence="6 8">CFBP5473</strain>
    </source>
</reference>
<dbReference type="GO" id="GO:0098552">
    <property type="term" value="C:side of membrane"/>
    <property type="evidence" value="ECO:0007669"/>
    <property type="project" value="UniProtKB-ARBA"/>
</dbReference>
<comment type="subcellular location">
    <subcellularLocation>
        <location evidence="1">Membrane</location>
        <topology evidence="1">Single-pass membrane protein</topology>
    </subcellularLocation>
</comment>
<dbReference type="InterPro" id="IPR001107">
    <property type="entry name" value="Band_7"/>
</dbReference>
<evidence type="ECO:0000313" key="7">
    <source>
        <dbReference type="EMBL" id="QYA07582.1"/>
    </source>
</evidence>
<keyword evidence="9" id="KW-1185">Reference proteome</keyword>
<keyword evidence="4" id="KW-0812">Transmembrane</keyword>
<dbReference type="InterPro" id="IPR050710">
    <property type="entry name" value="Band7/mec-2_domain"/>
</dbReference>
<dbReference type="Proteomes" id="UP000826513">
    <property type="component" value="Chromosome 1"/>
</dbReference>